<feature type="compositionally biased region" description="Low complexity" evidence="5">
    <location>
        <begin position="828"/>
        <end position="839"/>
    </location>
</feature>
<dbReference type="AlphaFoldDB" id="A0A8J4RKS4"/>
<feature type="region of interest" description="Disordered" evidence="5">
    <location>
        <begin position="504"/>
        <end position="551"/>
    </location>
</feature>
<evidence type="ECO:0000256" key="5">
    <source>
        <dbReference type="SAM" id="MobiDB-lite"/>
    </source>
</evidence>
<feature type="region of interest" description="Disordered" evidence="5">
    <location>
        <begin position="733"/>
        <end position="802"/>
    </location>
</feature>
<dbReference type="GO" id="GO:0005634">
    <property type="term" value="C:nucleus"/>
    <property type="evidence" value="ECO:0007669"/>
    <property type="project" value="UniProtKB-SubCell"/>
</dbReference>
<gene>
    <name evidence="7" type="ORF">CMV_005021</name>
</gene>
<dbReference type="EMBL" id="JRKL02000438">
    <property type="protein sequence ID" value="KAF3971370.1"/>
    <property type="molecule type" value="Genomic_DNA"/>
</dbReference>
<evidence type="ECO:0000313" key="8">
    <source>
        <dbReference type="Proteomes" id="UP000737018"/>
    </source>
</evidence>
<evidence type="ECO:0000259" key="6">
    <source>
        <dbReference type="PROSITE" id="PS51293"/>
    </source>
</evidence>
<dbReference type="InterPro" id="IPR057712">
    <property type="entry name" value="DUF7952"/>
</dbReference>
<name>A0A8J4RKS4_9ROSI</name>
<evidence type="ECO:0000256" key="3">
    <source>
        <dbReference type="ARBA" id="ARBA00023163"/>
    </source>
</evidence>
<dbReference type="OrthoDB" id="1939398at2759"/>
<dbReference type="PROSITE" id="PS51293">
    <property type="entry name" value="SANT"/>
    <property type="match status" value="1"/>
</dbReference>
<feature type="domain" description="SANT" evidence="6">
    <location>
        <begin position="161"/>
        <end position="212"/>
    </location>
</feature>
<keyword evidence="4" id="KW-0539">Nucleus</keyword>
<feature type="compositionally biased region" description="Acidic residues" evidence="5">
    <location>
        <begin position="514"/>
        <end position="528"/>
    </location>
</feature>
<proteinExistence type="predicted"/>
<dbReference type="Pfam" id="PF24662">
    <property type="entry name" value="DUF7650"/>
    <property type="match status" value="1"/>
</dbReference>
<sequence length="883" mass="99346">MEMLCIQKDTSLDSIEDKSATTELSPVGDIFGEPLEPPRIGEQYQAEIPSLIAECDRLQLINELADSEVVASLQKSFPLGLPIPLMWENCQFENFNRTAECENRKNIQITSNNEDSKLDMESLATVLGNGKFVEKFSVLQTTVKSDCMDQEERGLRPLPGSFGESWRDIECDSFLLGLYIFGKNLIFVKRFVESKKMEDILSFYYGKFYRSNRYHRWSECQKLRSKRYICGQKIFTGWRQQELLSRMFSHVSEECQNKLLEVSRTFEEEKISFEEYIFTLKNTVGIKIFIEAVGIGKGKQDLTGKAMEPIKTNRVFSLRPEIPIGKACSSLSTSDIIKFLKGDFRLSKARSSDLFWEAVWPRLLAKGWHSEQPDDLGVCGLKPSLVFLIPGVKKFSRRRLVKGNHYFDSVSDVLYKVASDPGLLEVEIEVAESSGHNEDKWEPTGKQDFDGLSNKQRHCYLQPRNSNCNQDLLKFTIVDTSMIHGIEQPNVRELRGLPVQTNSLSPALSLSSETEQDTSEESENEAEEINTSNPAADMIERETSVDSSDRASVLDAHDPTIAVMQNHESSNTILFNENHQGKSINYHFSQKINSSCSENLAPAQKQQDFNVYNYGESNHSIENISAERMQNEDQSHCQSTLPCAFPEMAFLMGPQNLSSDSSLAKSSPEGSNAVSVTENFLGREESPGNPQPRTLIDLNFPHVSPDIGTQEPFTMDMVQYIDNSCANKSASLLKTSQQPEPSNISDDGTSTEQQPTMNSQRQSTSLLKTSQQPEPSNISDDGTSTEQQPTMNSQRQSMRSRALTTKAWEALEYGFFDTKKKRKRGEASQNNSMSRSSRQVRGRTALSSTLDDSAGNGILETRIEENMVEVCSSKVNVIDDSQV</sequence>
<dbReference type="PANTHER" id="PTHR13859">
    <property type="entry name" value="ATROPHIN-RELATED"/>
    <property type="match status" value="1"/>
</dbReference>
<dbReference type="InterPro" id="IPR017884">
    <property type="entry name" value="SANT_dom"/>
</dbReference>
<keyword evidence="3" id="KW-0804">Transcription</keyword>
<dbReference type="Pfam" id="PF25826">
    <property type="entry name" value="DUF7952"/>
    <property type="match status" value="1"/>
</dbReference>
<protein>
    <recommendedName>
        <fullName evidence="6">SANT domain-containing protein</fullName>
    </recommendedName>
</protein>
<feature type="compositionally biased region" description="Low complexity" evidence="5">
    <location>
        <begin position="658"/>
        <end position="667"/>
    </location>
</feature>
<organism evidence="7 8">
    <name type="scientific">Castanea mollissima</name>
    <name type="common">Chinese chestnut</name>
    <dbReference type="NCBI Taxonomy" id="60419"/>
    <lineage>
        <taxon>Eukaryota</taxon>
        <taxon>Viridiplantae</taxon>
        <taxon>Streptophyta</taxon>
        <taxon>Embryophyta</taxon>
        <taxon>Tracheophyta</taxon>
        <taxon>Spermatophyta</taxon>
        <taxon>Magnoliopsida</taxon>
        <taxon>eudicotyledons</taxon>
        <taxon>Gunneridae</taxon>
        <taxon>Pentapetalae</taxon>
        <taxon>rosids</taxon>
        <taxon>fabids</taxon>
        <taxon>Fagales</taxon>
        <taxon>Fagaceae</taxon>
        <taxon>Castanea</taxon>
    </lineage>
</organism>
<keyword evidence="8" id="KW-1185">Reference proteome</keyword>
<feature type="region of interest" description="Disordered" evidence="5">
    <location>
        <begin position="821"/>
        <end position="854"/>
    </location>
</feature>
<comment type="subcellular location">
    <subcellularLocation>
        <location evidence="1">Nucleus</location>
    </subcellularLocation>
</comment>
<evidence type="ECO:0000313" key="7">
    <source>
        <dbReference type="EMBL" id="KAF3971370.1"/>
    </source>
</evidence>
<evidence type="ECO:0000256" key="2">
    <source>
        <dbReference type="ARBA" id="ARBA00023015"/>
    </source>
</evidence>
<dbReference type="InterPro" id="IPR056067">
    <property type="entry name" value="DUF7650"/>
</dbReference>
<feature type="compositionally biased region" description="Basic and acidic residues" evidence="5">
    <location>
        <begin position="538"/>
        <end position="549"/>
    </location>
</feature>
<keyword evidence="2" id="KW-0805">Transcription regulation</keyword>
<evidence type="ECO:0000256" key="4">
    <source>
        <dbReference type="ARBA" id="ARBA00023242"/>
    </source>
</evidence>
<feature type="region of interest" description="Disordered" evidence="5">
    <location>
        <begin position="656"/>
        <end position="675"/>
    </location>
</feature>
<dbReference type="PANTHER" id="PTHR13859:SF11">
    <property type="entry name" value="GRUNGE, ISOFORM J"/>
    <property type="match status" value="1"/>
</dbReference>
<reference evidence="7" key="1">
    <citation type="submission" date="2020-03" db="EMBL/GenBank/DDBJ databases">
        <title>Castanea mollissima Vanexum genome sequencing.</title>
        <authorList>
            <person name="Staton M."/>
        </authorList>
    </citation>
    <scope>NUCLEOTIDE SEQUENCE</scope>
    <source>
        <tissue evidence="7">Leaf</tissue>
    </source>
</reference>
<comment type="caution">
    <text evidence="7">The sequence shown here is derived from an EMBL/GenBank/DDBJ whole genome shotgun (WGS) entry which is preliminary data.</text>
</comment>
<dbReference type="Proteomes" id="UP000737018">
    <property type="component" value="Unassembled WGS sequence"/>
</dbReference>
<dbReference type="GO" id="GO:0003714">
    <property type="term" value="F:transcription corepressor activity"/>
    <property type="evidence" value="ECO:0007669"/>
    <property type="project" value="TreeGrafter"/>
</dbReference>
<accession>A0A8J4RKS4</accession>
<evidence type="ECO:0000256" key="1">
    <source>
        <dbReference type="ARBA" id="ARBA00004123"/>
    </source>
</evidence>